<dbReference type="EMBL" id="JAGGNH010000002">
    <property type="protein sequence ID" value="KAJ0983062.1"/>
    <property type="molecule type" value="Genomic_DNA"/>
</dbReference>
<sequence length="403" mass="44776">MEDVAPYQEKLDLNFAMNKGEQVLESYDHENHTPKNVMQAEILIRRTLGLLYTKILLTNEGDPITNVISTADGSCFAVESNMYTDDIDGRRCGDHADGTMAIEDGHYHDKDDVVECVGVSGNTINDYSTENSDKERVDEEADASSLKQLSAVDNHNDWSVEASDHETKDAHPFDESANEEFGNSQLEKTKLVSQEMGGGSFSPQNEMDEDIRPPRMASSDNGEDNGERYYISSPQRGKADMPSPERQFSVSQEKSPHIHSSAGQEELTNSDKKLMHSPNSSRHKHSLSPEKHVVGRKRASSRDRSSPSTRRKSPSGRTSSRDSHKDYSPRKHLSRSGDSRGFGFLSLERDEDADAAIRALDQTEWNNRIILVEKSKTSCSAKAFPSDAIILDICNAAAITVLH</sequence>
<dbReference type="PANTHER" id="PTHR48027">
    <property type="entry name" value="HETEROGENEOUS NUCLEAR RIBONUCLEOPROTEIN 87F-RELATED"/>
    <property type="match status" value="1"/>
</dbReference>
<dbReference type="PROSITE" id="PS50102">
    <property type="entry name" value="RRM"/>
    <property type="match status" value="1"/>
</dbReference>
<feature type="compositionally biased region" description="Basic and acidic residues" evidence="3">
    <location>
        <begin position="162"/>
        <end position="174"/>
    </location>
</feature>
<name>A0A9D5D252_9LILI</name>
<feature type="compositionally biased region" description="Basic and acidic residues" evidence="3">
    <location>
        <begin position="319"/>
        <end position="329"/>
    </location>
</feature>
<gene>
    <name evidence="5" type="ORF">J5N97_011317</name>
</gene>
<dbReference type="OrthoDB" id="439808at2759"/>
<keyword evidence="6" id="KW-1185">Reference proteome</keyword>
<dbReference type="SUPFAM" id="SSF54928">
    <property type="entry name" value="RNA-binding domain, RBD"/>
    <property type="match status" value="1"/>
</dbReference>
<reference evidence="5" key="1">
    <citation type="submission" date="2021-03" db="EMBL/GenBank/DDBJ databases">
        <authorList>
            <person name="Li Z."/>
            <person name="Yang C."/>
        </authorList>
    </citation>
    <scope>NUCLEOTIDE SEQUENCE</scope>
    <source>
        <strain evidence="5">Dzin_1.0</strain>
        <tissue evidence="5">Leaf</tissue>
    </source>
</reference>
<evidence type="ECO:0000256" key="3">
    <source>
        <dbReference type="SAM" id="MobiDB-lite"/>
    </source>
</evidence>
<evidence type="ECO:0000313" key="6">
    <source>
        <dbReference type="Proteomes" id="UP001085076"/>
    </source>
</evidence>
<accession>A0A9D5D252</accession>
<keyword evidence="1 2" id="KW-0694">RNA-binding</keyword>
<dbReference type="InterPro" id="IPR035979">
    <property type="entry name" value="RBD_domain_sf"/>
</dbReference>
<comment type="caution">
    <text evidence="5">The sequence shown here is derived from an EMBL/GenBank/DDBJ whole genome shotgun (WGS) entry which is preliminary data.</text>
</comment>
<evidence type="ECO:0000256" key="2">
    <source>
        <dbReference type="PROSITE-ProRule" id="PRU00176"/>
    </source>
</evidence>
<dbReference type="Pfam" id="PF00076">
    <property type="entry name" value="RRM_1"/>
    <property type="match status" value="1"/>
</dbReference>
<organism evidence="5 6">
    <name type="scientific">Dioscorea zingiberensis</name>
    <dbReference type="NCBI Taxonomy" id="325984"/>
    <lineage>
        <taxon>Eukaryota</taxon>
        <taxon>Viridiplantae</taxon>
        <taxon>Streptophyta</taxon>
        <taxon>Embryophyta</taxon>
        <taxon>Tracheophyta</taxon>
        <taxon>Spermatophyta</taxon>
        <taxon>Magnoliopsida</taxon>
        <taxon>Liliopsida</taxon>
        <taxon>Dioscoreales</taxon>
        <taxon>Dioscoreaceae</taxon>
        <taxon>Dioscorea</taxon>
    </lineage>
</organism>
<dbReference type="Gene3D" id="3.30.70.330">
    <property type="match status" value="1"/>
</dbReference>
<evidence type="ECO:0000256" key="1">
    <source>
        <dbReference type="ARBA" id="ARBA00022884"/>
    </source>
</evidence>
<evidence type="ECO:0000259" key="4">
    <source>
        <dbReference type="PROSITE" id="PS50102"/>
    </source>
</evidence>
<evidence type="ECO:0000313" key="5">
    <source>
        <dbReference type="EMBL" id="KAJ0983062.1"/>
    </source>
</evidence>
<dbReference type="InterPro" id="IPR012677">
    <property type="entry name" value="Nucleotide-bd_a/b_plait_sf"/>
</dbReference>
<feature type="region of interest" description="Disordered" evidence="3">
    <location>
        <begin position="162"/>
        <end position="341"/>
    </location>
</feature>
<feature type="domain" description="RRM" evidence="4">
    <location>
        <begin position="316"/>
        <end position="377"/>
    </location>
</feature>
<protein>
    <recommendedName>
        <fullName evidence="4">RRM domain-containing protein</fullName>
    </recommendedName>
</protein>
<dbReference type="InterPro" id="IPR000504">
    <property type="entry name" value="RRM_dom"/>
</dbReference>
<dbReference type="Proteomes" id="UP001085076">
    <property type="component" value="Miscellaneous, Linkage group lg02"/>
</dbReference>
<proteinExistence type="predicted"/>
<feature type="region of interest" description="Disordered" evidence="3">
    <location>
        <begin position="122"/>
        <end position="145"/>
    </location>
</feature>
<dbReference type="InterPro" id="IPR052462">
    <property type="entry name" value="SLIRP/GR-RBP-like"/>
</dbReference>
<reference evidence="5" key="2">
    <citation type="journal article" date="2022" name="Hortic Res">
        <title>The genome of Dioscorea zingiberensis sheds light on the biosynthesis, origin and evolution of the medicinally important diosgenin saponins.</title>
        <authorList>
            <person name="Li Y."/>
            <person name="Tan C."/>
            <person name="Li Z."/>
            <person name="Guo J."/>
            <person name="Li S."/>
            <person name="Chen X."/>
            <person name="Wang C."/>
            <person name="Dai X."/>
            <person name="Yang H."/>
            <person name="Song W."/>
            <person name="Hou L."/>
            <person name="Xu J."/>
            <person name="Tong Z."/>
            <person name="Xu A."/>
            <person name="Yuan X."/>
            <person name="Wang W."/>
            <person name="Yang Q."/>
            <person name="Chen L."/>
            <person name="Sun Z."/>
            <person name="Wang K."/>
            <person name="Pan B."/>
            <person name="Chen J."/>
            <person name="Bao Y."/>
            <person name="Liu F."/>
            <person name="Qi X."/>
            <person name="Gang D.R."/>
            <person name="Wen J."/>
            <person name="Li J."/>
        </authorList>
    </citation>
    <scope>NUCLEOTIDE SEQUENCE</scope>
    <source>
        <strain evidence="5">Dzin_1.0</strain>
    </source>
</reference>
<dbReference type="GO" id="GO:0003723">
    <property type="term" value="F:RNA binding"/>
    <property type="evidence" value="ECO:0007669"/>
    <property type="project" value="UniProtKB-UniRule"/>
</dbReference>
<dbReference type="AlphaFoldDB" id="A0A9D5D252"/>